<evidence type="ECO:0000313" key="1">
    <source>
        <dbReference type="EMBL" id="VDO54871.1"/>
    </source>
</evidence>
<dbReference type="EMBL" id="UZAI01000612">
    <property type="protein sequence ID" value="VDO54871.1"/>
    <property type="molecule type" value="Genomic_DNA"/>
</dbReference>
<gene>
    <name evidence="1" type="ORF">SMRZ_LOCUS2428</name>
</gene>
<protein>
    <submittedName>
        <fullName evidence="1">Uncharacterized protein</fullName>
    </submittedName>
</protein>
<proteinExistence type="predicted"/>
<organism evidence="1 2">
    <name type="scientific">Schistosoma margrebowiei</name>
    <dbReference type="NCBI Taxonomy" id="48269"/>
    <lineage>
        <taxon>Eukaryota</taxon>
        <taxon>Metazoa</taxon>
        <taxon>Spiralia</taxon>
        <taxon>Lophotrochozoa</taxon>
        <taxon>Platyhelminthes</taxon>
        <taxon>Trematoda</taxon>
        <taxon>Digenea</taxon>
        <taxon>Strigeidida</taxon>
        <taxon>Schistosomatoidea</taxon>
        <taxon>Schistosomatidae</taxon>
        <taxon>Schistosoma</taxon>
    </lineage>
</organism>
<sequence length="33" mass="4153">MNNWKLVNCHDKPYHLHFSVEYTHRNQLLHHCH</sequence>
<dbReference type="AlphaFoldDB" id="A0A183LF53"/>
<name>A0A183LF53_9TREM</name>
<keyword evidence="2" id="KW-1185">Reference proteome</keyword>
<reference evidence="1 2" key="1">
    <citation type="submission" date="2018-11" db="EMBL/GenBank/DDBJ databases">
        <authorList>
            <consortium name="Pathogen Informatics"/>
        </authorList>
    </citation>
    <scope>NUCLEOTIDE SEQUENCE [LARGE SCALE GENOMIC DNA]</scope>
    <source>
        <strain evidence="1 2">Zambia</strain>
    </source>
</reference>
<evidence type="ECO:0000313" key="2">
    <source>
        <dbReference type="Proteomes" id="UP000277204"/>
    </source>
</evidence>
<dbReference type="Proteomes" id="UP000277204">
    <property type="component" value="Unassembled WGS sequence"/>
</dbReference>
<accession>A0A183LF53</accession>